<dbReference type="Gene3D" id="3.30.70.1230">
    <property type="entry name" value="Nucleotide cyclase"/>
    <property type="match status" value="1"/>
</dbReference>
<dbReference type="Pfam" id="PF25872">
    <property type="entry name" value="HTH_77"/>
    <property type="match status" value="1"/>
</dbReference>
<dbReference type="InterPro" id="IPR029787">
    <property type="entry name" value="Nucleotide_cyclase"/>
</dbReference>
<accession>A0AAE9Y5Q1</accession>
<sequence length="881" mass="94754">MPERVVPSGTMTFLFTDVEGSTRLWAQDPDAMSASLRSHDEVLRTAIEGHDGYVFTTAGDAFCAAFARASDAVAAARAAQDALAARTWPGPPIRVRMGLHMGEAEERGGDYFGPVVNTAARVEAAAHGGQVLMTAPVRAATGDEVTALGSHALKDVPEPVELWQLGTDAFPPLRSVGTRTNLPSPATRLLGRAEDARAVRLLLAEHRLVTLIAVGGSGKTRLAIDVGDAELPRWRDGVWFVDLTAVTDPAGVGAAVAGAIGMEVRASDPLDGIPQYLSGRQMLLILDNCEHVVDACAELAEGVLGAGGETTILATSREWLDVDGERVYHVGPLGTEGQGDPAIALFVDRAVAIEPGFSLDPATADTVSTICRRLDGLPLAIELAASRVAVLSPAMLLEGLDDRFRLLSGGRRRQRRPTLQATIDWSYQLLDPEEQQLFRALGTFAGTFDIAAAAAVAGVPTTLASDLVESLYGRSLVARSPQGDQRFRLLETLKAYAEDRLREEGEGEACRERHVQHFAVLSHVDTLLEADDRLRADRIVADDANLRQASEWLESGERWDELAAFLFGMPTITQGGAPALLPRVRRCLEHVDDPDLVDRLRLAEVFLTMTVADWPGYIEACTALAGSADPHAQGQGSLRLALMIARLSAEEAEGLIDRFVAAHEDDTTGRARAEAACWRCTTAAITDDLEGATRLAEVAIAACDAADHHSSTWAQVHITHGVALWAQGDPTVLEHEFAELSALMANLVRHDPAYLAYTNFVLALVRLAADDTAAGGEAVRRHAVDAASGRLPMLDSDALILLAELARCEGDLDRARELILSTGTGRTSFSILAGHQVAERLGVRDQGRQDFSENLFDPDWLVERPRRALRAELLRRGWSEG</sequence>
<dbReference type="GO" id="GO:0035556">
    <property type="term" value="P:intracellular signal transduction"/>
    <property type="evidence" value="ECO:0007669"/>
    <property type="project" value="InterPro"/>
</dbReference>
<evidence type="ECO:0000313" key="2">
    <source>
        <dbReference type="EMBL" id="WCO67280.1"/>
    </source>
</evidence>
<dbReference type="PRINTS" id="PR00364">
    <property type="entry name" value="DISEASERSIST"/>
</dbReference>
<dbReference type="SUPFAM" id="SSF52540">
    <property type="entry name" value="P-loop containing nucleoside triphosphate hydrolases"/>
    <property type="match status" value="1"/>
</dbReference>
<dbReference type="EMBL" id="CP116942">
    <property type="protein sequence ID" value="WCO67280.1"/>
    <property type="molecule type" value="Genomic_DNA"/>
</dbReference>
<dbReference type="SMART" id="SM00044">
    <property type="entry name" value="CYCc"/>
    <property type="match status" value="1"/>
</dbReference>
<dbReference type="PROSITE" id="PS50125">
    <property type="entry name" value="GUANYLATE_CYCLASE_2"/>
    <property type="match status" value="1"/>
</dbReference>
<dbReference type="InterPro" id="IPR058852">
    <property type="entry name" value="HTH_77"/>
</dbReference>
<dbReference type="RefSeq" id="WP_272736802.1">
    <property type="nucleotide sequence ID" value="NZ_CP116942.1"/>
</dbReference>
<evidence type="ECO:0000259" key="1">
    <source>
        <dbReference type="PROSITE" id="PS50125"/>
    </source>
</evidence>
<dbReference type="GO" id="GO:0004016">
    <property type="term" value="F:adenylate cyclase activity"/>
    <property type="evidence" value="ECO:0007669"/>
    <property type="project" value="UniProtKB-ARBA"/>
</dbReference>
<dbReference type="CDD" id="cd07302">
    <property type="entry name" value="CHD"/>
    <property type="match status" value="1"/>
</dbReference>
<dbReference type="PANTHER" id="PTHR47691:SF3">
    <property type="entry name" value="HTH-TYPE TRANSCRIPTIONAL REGULATOR RV0890C-RELATED"/>
    <property type="match status" value="1"/>
</dbReference>
<dbReference type="PANTHER" id="PTHR47691">
    <property type="entry name" value="REGULATOR-RELATED"/>
    <property type="match status" value="1"/>
</dbReference>
<dbReference type="SUPFAM" id="SSF55073">
    <property type="entry name" value="Nucleotide cyclase"/>
    <property type="match status" value="1"/>
</dbReference>
<reference evidence="2" key="1">
    <citation type="submission" date="2023-01" db="EMBL/GenBank/DDBJ databases">
        <title>The diversity of Class Acidimicrobiia in South China Sea sediment environments and the proposal of Iamia marina sp. nov., a novel species of the genus Iamia.</title>
        <authorList>
            <person name="He Y."/>
            <person name="Tian X."/>
        </authorList>
    </citation>
    <scope>NUCLEOTIDE SEQUENCE</scope>
    <source>
        <strain evidence="2">DSM 19957</strain>
    </source>
</reference>
<dbReference type="Proteomes" id="UP001216390">
    <property type="component" value="Chromosome"/>
</dbReference>
<dbReference type="KEGG" id="ima:PO878_00905"/>
<feature type="domain" description="Guanylate cyclase" evidence="1">
    <location>
        <begin position="12"/>
        <end position="123"/>
    </location>
</feature>
<protein>
    <submittedName>
        <fullName evidence="2">Adenylate/guanylate cyclase domain-containing protein</fullName>
    </submittedName>
</protein>
<dbReference type="Pfam" id="PF00211">
    <property type="entry name" value="Guanylate_cyc"/>
    <property type="match status" value="1"/>
</dbReference>
<dbReference type="Gene3D" id="3.40.50.300">
    <property type="entry name" value="P-loop containing nucleotide triphosphate hydrolases"/>
    <property type="match status" value="1"/>
</dbReference>
<dbReference type="InterPro" id="IPR001054">
    <property type="entry name" value="A/G_cyclase"/>
</dbReference>
<evidence type="ECO:0000313" key="3">
    <source>
        <dbReference type="Proteomes" id="UP001216390"/>
    </source>
</evidence>
<organism evidence="2 3">
    <name type="scientific">Iamia majanohamensis</name>
    <dbReference type="NCBI Taxonomy" id="467976"/>
    <lineage>
        <taxon>Bacteria</taxon>
        <taxon>Bacillati</taxon>
        <taxon>Actinomycetota</taxon>
        <taxon>Acidimicrobiia</taxon>
        <taxon>Acidimicrobiales</taxon>
        <taxon>Iamiaceae</taxon>
        <taxon>Iamia</taxon>
    </lineage>
</organism>
<dbReference type="AlphaFoldDB" id="A0AAE9Y5Q1"/>
<keyword evidence="3" id="KW-1185">Reference proteome</keyword>
<proteinExistence type="predicted"/>
<gene>
    <name evidence="2" type="ORF">PO878_00905</name>
</gene>
<name>A0AAE9Y5Q1_9ACTN</name>
<dbReference type="InterPro" id="IPR027417">
    <property type="entry name" value="P-loop_NTPase"/>
</dbReference>
<dbReference type="GO" id="GO:0009190">
    <property type="term" value="P:cyclic nucleotide biosynthetic process"/>
    <property type="evidence" value="ECO:0007669"/>
    <property type="project" value="InterPro"/>
</dbReference>